<dbReference type="EMBL" id="CP003620">
    <property type="protein sequence ID" value="AFZ11431.1"/>
    <property type="molecule type" value="Genomic_DNA"/>
</dbReference>
<dbReference type="RefSeq" id="WP_015201570.1">
    <property type="nucleotide sequence ID" value="NC_019753.1"/>
</dbReference>
<dbReference type="PANTHER" id="PTHR42784:SF1">
    <property type="entry name" value="PYRANOSE 2-OXIDASE"/>
    <property type="match status" value="1"/>
</dbReference>
<dbReference type="eggNOG" id="COG2303">
    <property type="taxonomic scope" value="Bacteria"/>
</dbReference>
<evidence type="ECO:0000313" key="9">
    <source>
        <dbReference type="EMBL" id="AFZ11431.1"/>
    </source>
</evidence>
<dbReference type="InterPro" id="IPR003953">
    <property type="entry name" value="FAD-dep_OxRdtase_2_FAD-bd"/>
</dbReference>
<dbReference type="Pfam" id="PF05199">
    <property type="entry name" value="GMC_oxred_C"/>
    <property type="match status" value="1"/>
</dbReference>
<keyword evidence="5" id="KW-0560">Oxidoreductase</keyword>
<dbReference type="InterPro" id="IPR007867">
    <property type="entry name" value="GMC_OxRtase_C"/>
</dbReference>
<dbReference type="KEGG" id="cep:Cri9333_0465"/>
<dbReference type="SUPFAM" id="SSF54373">
    <property type="entry name" value="FAD-linked reductases, C-terminal domain"/>
    <property type="match status" value="1"/>
</dbReference>
<dbReference type="AlphaFoldDB" id="K9VTZ4"/>
<reference evidence="9 10" key="1">
    <citation type="submission" date="2012-06" db="EMBL/GenBank/DDBJ databases">
        <title>Finished chromosome of genome of Crinalium epipsammum PCC 9333.</title>
        <authorList>
            <consortium name="US DOE Joint Genome Institute"/>
            <person name="Gugger M."/>
            <person name="Coursin T."/>
            <person name="Rippka R."/>
            <person name="Tandeau De Marsac N."/>
            <person name="Huntemann M."/>
            <person name="Wei C.-L."/>
            <person name="Han J."/>
            <person name="Detter J.C."/>
            <person name="Han C."/>
            <person name="Tapia R."/>
            <person name="Davenport K."/>
            <person name="Daligault H."/>
            <person name="Erkkila T."/>
            <person name="Gu W."/>
            <person name="Munk A.C.C."/>
            <person name="Teshima H."/>
            <person name="Xu Y."/>
            <person name="Chain P."/>
            <person name="Chen A."/>
            <person name="Krypides N."/>
            <person name="Mavromatis K."/>
            <person name="Markowitz V."/>
            <person name="Szeto E."/>
            <person name="Ivanova N."/>
            <person name="Mikhailova N."/>
            <person name="Ovchinnikova G."/>
            <person name="Pagani I."/>
            <person name="Pati A."/>
            <person name="Goodwin L."/>
            <person name="Peters L."/>
            <person name="Pitluck S."/>
            <person name="Woyke T."/>
            <person name="Kerfeld C."/>
        </authorList>
    </citation>
    <scope>NUCLEOTIDE SEQUENCE [LARGE SCALE GENOMIC DNA]</scope>
    <source>
        <strain evidence="9 10">PCC 9333</strain>
    </source>
</reference>
<dbReference type="GO" id="GO:0016614">
    <property type="term" value="F:oxidoreductase activity, acting on CH-OH group of donors"/>
    <property type="evidence" value="ECO:0007669"/>
    <property type="project" value="InterPro"/>
</dbReference>
<protein>
    <submittedName>
        <fullName evidence="9">Glucose-methanol-choline oxidoreductase</fullName>
    </submittedName>
</protein>
<dbReference type="Proteomes" id="UP000010472">
    <property type="component" value="Chromosome"/>
</dbReference>
<evidence type="ECO:0000259" key="8">
    <source>
        <dbReference type="Pfam" id="PF05199"/>
    </source>
</evidence>
<evidence type="ECO:0000256" key="4">
    <source>
        <dbReference type="ARBA" id="ARBA00022827"/>
    </source>
</evidence>
<feature type="domain" description="Glucose-methanol-choline oxidoreductase C-terminal" evidence="8">
    <location>
        <begin position="470"/>
        <end position="600"/>
    </location>
</feature>
<name>K9VTZ4_9CYAN</name>
<dbReference type="HOGENOM" id="CLU_008878_4_2_3"/>
<evidence type="ECO:0000256" key="5">
    <source>
        <dbReference type="ARBA" id="ARBA00023002"/>
    </source>
</evidence>
<evidence type="ECO:0000256" key="3">
    <source>
        <dbReference type="ARBA" id="ARBA00022630"/>
    </source>
</evidence>
<dbReference type="InterPro" id="IPR036188">
    <property type="entry name" value="FAD/NAD-bd_sf"/>
</dbReference>
<dbReference type="Gene3D" id="3.50.50.60">
    <property type="entry name" value="FAD/NAD(P)-binding domain"/>
    <property type="match status" value="2"/>
</dbReference>
<dbReference type="Pfam" id="PF00732">
    <property type="entry name" value="GMC_oxred_N"/>
    <property type="match status" value="1"/>
</dbReference>
<dbReference type="InterPro" id="IPR000172">
    <property type="entry name" value="GMC_OxRdtase_N"/>
</dbReference>
<keyword evidence="10" id="KW-1185">Reference proteome</keyword>
<organism evidence="9 10">
    <name type="scientific">Crinalium epipsammum PCC 9333</name>
    <dbReference type="NCBI Taxonomy" id="1173022"/>
    <lineage>
        <taxon>Bacteria</taxon>
        <taxon>Bacillati</taxon>
        <taxon>Cyanobacteriota</taxon>
        <taxon>Cyanophyceae</taxon>
        <taxon>Gomontiellales</taxon>
        <taxon>Gomontiellaceae</taxon>
        <taxon>Crinalium</taxon>
    </lineage>
</organism>
<dbReference type="InterPro" id="IPR051473">
    <property type="entry name" value="P2Ox-like"/>
</dbReference>
<evidence type="ECO:0000313" key="10">
    <source>
        <dbReference type="Proteomes" id="UP000010472"/>
    </source>
</evidence>
<dbReference type="PATRIC" id="fig|1173022.3.peg.500"/>
<comment type="cofactor">
    <cofactor evidence="1">
        <name>FAD</name>
        <dbReference type="ChEBI" id="CHEBI:57692"/>
    </cofactor>
</comment>
<accession>K9VTZ4</accession>
<dbReference type="STRING" id="1173022.Cri9333_0465"/>
<feature type="domain" description="Glucose-methanol-choline oxidoreductase N-terminal" evidence="6">
    <location>
        <begin position="109"/>
        <end position="341"/>
    </location>
</feature>
<dbReference type="GO" id="GO:0050660">
    <property type="term" value="F:flavin adenine dinucleotide binding"/>
    <property type="evidence" value="ECO:0007669"/>
    <property type="project" value="InterPro"/>
</dbReference>
<keyword evidence="4" id="KW-0274">FAD</keyword>
<evidence type="ECO:0000259" key="7">
    <source>
        <dbReference type="Pfam" id="PF00890"/>
    </source>
</evidence>
<evidence type="ECO:0000259" key="6">
    <source>
        <dbReference type="Pfam" id="PF00732"/>
    </source>
</evidence>
<keyword evidence="3" id="KW-0285">Flavoprotein</keyword>
<gene>
    <name evidence="9" type="ORF">Cri9333_0465</name>
</gene>
<dbReference type="Pfam" id="PF00890">
    <property type="entry name" value="FAD_binding_2"/>
    <property type="match status" value="1"/>
</dbReference>
<dbReference type="SUPFAM" id="SSF51905">
    <property type="entry name" value="FAD/NAD(P)-binding domain"/>
    <property type="match status" value="1"/>
</dbReference>
<evidence type="ECO:0000256" key="2">
    <source>
        <dbReference type="ARBA" id="ARBA00010790"/>
    </source>
</evidence>
<evidence type="ECO:0000256" key="1">
    <source>
        <dbReference type="ARBA" id="ARBA00001974"/>
    </source>
</evidence>
<dbReference type="PANTHER" id="PTHR42784">
    <property type="entry name" value="PYRANOSE 2-OXIDASE"/>
    <property type="match status" value="1"/>
</dbReference>
<sequence length="613" mass="67616">MQTEFDVVIVGSGAGGSPIAHTLVKAGKSVLILEKGPLFRPQYQNPQGLSDFKRDELFADGPEKRIRVPGVANQNEAFYSSHVEPDINDEPHIYRDPNGQDRATIEGYTAQVVGGGTQIYGGVSLRFTPTDLRLQSFNAGRNDLKNDPNGDVQREARDWPVTYDELEPYYVKAEYLVGLNGTAENQLKPFSKDSYQPPLEPNPISNYAKFGMDKLGEQLGNSQPIKPYRAPLAVITRDHQPSGRKVPKDPESIKTSYVNRFGCPLGVKSSTWVSLLSPIANQPNFEIRTNCVVTHLESEGAKVSRVVYRDPSGKTRFVQGKLVIVACSAIESIRLLKLSGQLSSEFNKRINQNDLLGKYFLTHCFGGASALMPTRSDKTLALDADWATDACATDDFLKSRGLWAGGAIYNNTSDQALPISLGRTHGSRDLDTLWKGFIEDTSLAAQGLTDFLDNNLGRGLSVSFMANQVPLKTNRIELHPTIKDKWGRPVAHIIKEWHSHDRYLMDTLAEMCGQVLKLGGNSIPGEFNFEFKGQGGVYLAENALARIANHILGGARFGTDRKDSVLDRNCKVWDFDNLYVTDGSFMPTSGGANPTLTIQANSFRVADELLKRL</sequence>
<dbReference type="OrthoDB" id="9787779at2"/>
<proteinExistence type="inferred from homology"/>
<feature type="domain" description="FAD-dependent oxidoreductase 2 FAD-binding" evidence="7">
    <location>
        <begin position="6"/>
        <end position="52"/>
    </location>
</feature>
<comment type="similarity">
    <text evidence="2">Belongs to the GMC oxidoreductase family.</text>
</comment>